<evidence type="ECO:0000313" key="10">
    <source>
        <dbReference type="Proteomes" id="UP000095094"/>
    </source>
</evidence>
<dbReference type="EMBL" id="MIJY01000044">
    <property type="protein sequence ID" value="OEG09844.1"/>
    <property type="molecule type" value="Genomic_DNA"/>
</dbReference>
<comment type="caution">
    <text evidence="9">The sequence shown here is derived from an EMBL/GenBank/DDBJ whole genome shotgun (WGS) entry which is preliminary data.</text>
</comment>
<dbReference type="InterPro" id="IPR019931">
    <property type="entry name" value="LPXTG_anchor"/>
</dbReference>
<keyword evidence="2" id="KW-0964">Secreted</keyword>
<evidence type="ECO:0000256" key="6">
    <source>
        <dbReference type="SAM" id="Phobius"/>
    </source>
</evidence>
<keyword evidence="3 7" id="KW-0732">Signal</keyword>
<keyword evidence="6" id="KW-0472">Membrane</keyword>
<feature type="domain" description="Gram-positive cocci surface proteins LPxTG" evidence="8">
    <location>
        <begin position="208"/>
        <end position="245"/>
    </location>
</feature>
<name>A0A1E5GAW2_9ENTE</name>
<keyword evidence="10" id="KW-1185">Reference proteome</keyword>
<protein>
    <recommendedName>
        <fullName evidence="8">Gram-positive cocci surface proteins LPxTG domain-containing protein</fullName>
    </recommendedName>
</protein>
<dbReference type="Proteomes" id="UP000095094">
    <property type="component" value="Unassembled WGS sequence"/>
</dbReference>
<sequence length="245" mass="27592">MQKNSKRRCQYLCVLLYLILALLVKAAPVEGVALPPGVVIGDTDGFYASSEGEYFIELDDLLPGDTFTKEISIRNVDVKQGFDVRLQVKDGEQKGPIDFRKYVTVTIKQGNTVIYEGNILGKENFDWTVSQLPLGFYTSGDEEVLTATFTVSSELGLEDYKEASEYKFYWNFLATAKDEPTTPTDSTDPTTPTTPIKPTKPVKPSGFLPSTGEEWENLLYRICAGLFLIVIALFFFYKKRRETKK</sequence>
<evidence type="ECO:0000256" key="2">
    <source>
        <dbReference type="ARBA" id="ARBA00022525"/>
    </source>
</evidence>
<feature type="compositionally biased region" description="Low complexity" evidence="5">
    <location>
        <begin position="181"/>
        <end position="204"/>
    </location>
</feature>
<keyword evidence="1" id="KW-0134">Cell wall</keyword>
<evidence type="ECO:0000256" key="7">
    <source>
        <dbReference type="SAM" id="SignalP"/>
    </source>
</evidence>
<reference evidence="10" key="1">
    <citation type="submission" date="2016-09" db="EMBL/GenBank/DDBJ databases">
        <authorList>
            <person name="Gulvik C.A."/>
        </authorList>
    </citation>
    <scope>NUCLEOTIDE SEQUENCE [LARGE SCALE GENOMIC DNA]</scope>
    <source>
        <strain evidence="10">LMG 8895</strain>
    </source>
</reference>
<gene>
    <name evidence="9" type="ORF">BCR25_10090</name>
</gene>
<evidence type="ECO:0000313" key="9">
    <source>
        <dbReference type="EMBL" id="OEG09844.1"/>
    </source>
</evidence>
<proteinExistence type="predicted"/>
<organism evidence="9 10">
    <name type="scientific">Enterococcus termitis</name>
    <dbReference type="NCBI Taxonomy" id="332950"/>
    <lineage>
        <taxon>Bacteria</taxon>
        <taxon>Bacillati</taxon>
        <taxon>Bacillota</taxon>
        <taxon>Bacilli</taxon>
        <taxon>Lactobacillales</taxon>
        <taxon>Enterococcaceae</taxon>
        <taxon>Enterococcus</taxon>
    </lineage>
</organism>
<evidence type="ECO:0000256" key="1">
    <source>
        <dbReference type="ARBA" id="ARBA00022512"/>
    </source>
</evidence>
<feature type="region of interest" description="Disordered" evidence="5">
    <location>
        <begin position="179"/>
        <end position="207"/>
    </location>
</feature>
<dbReference type="PROSITE" id="PS50847">
    <property type="entry name" value="GRAM_POS_ANCHORING"/>
    <property type="match status" value="1"/>
</dbReference>
<evidence type="ECO:0000259" key="8">
    <source>
        <dbReference type="PROSITE" id="PS50847"/>
    </source>
</evidence>
<keyword evidence="6" id="KW-1133">Transmembrane helix</keyword>
<feature type="transmembrane region" description="Helical" evidence="6">
    <location>
        <begin position="218"/>
        <end position="237"/>
    </location>
</feature>
<feature type="chain" id="PRO_5009177233" description="Gram-positive cocci surface proteins LPxTG domain-containing protein" evidence="7">
    <location>
        <begin position="27"/>
        <end position="245"/>
    </location>
</feature>
<evidence type="ECO:0000256" key="5">
    <source>
        <dbReference type="SAM" id="MobiDB-lite"/>
    </source>
</evidence>
<keyword evidence="6" id="KW-0812">Transmembrane</keyword>
<dbReference type="OrthoDB" id="2180068at2"/>
<evidence type="ECO:0000256" key="4">
    <source>
        <dbReference type="ARBA" id="ARBA00023088"/>
    </source>
</evidence>
<evidence type="ECO:0000256" key="3">
    <source>
        <dbReference type="ARBA" id="ARBA00022729"/>
    </source>
</evidence>
<feature type="signal peptide" evidence="7">
    <location>
        <begin position="1"/>
        <end position="26"/>
    </location>
</feature>
<dbReference type="RefSeq" id="WP_069664597.1">
    <property type="nucleotide sequence ID" value="NZ_JBHUJJ010000001.1"/>
</dbReference>
<keyword evidence="4" id="KW-0572">Peptidoglycan-anchor</keyword>
<dbReference type="AlphaFoldDB" id="A0A1E5GAW2"/>
<accession>A0A1E5GAW2</accession>